<reference evidence="4 5" key="1">
    <citation type="submission" date="2020-05" db="EMBL/GenBank/DDBJ databases">
        <title>Identification and distribution of gene clusters putatively required for synthesis of sphingolipid metabolism inhibitors in phylogenetically diverse species of the filamentous fungus Fusarium.</title>
        <authorList>
            <person name="Kim H.-S."/>
            <person name="Busman M."/>
            <person name="Brown D.W."/>
            <person name="Divon H."/>
            <person name="Uhlig S."/>
            <person name="Proctor R.H."/>
        </authorList>
    </citation>
    <scope>NUCLEOTIDE SEQUENCE [LARGE SCALE GENOMIC DNA]</scope>
    <source>
        <strain evidence="4 5">NRRL 66235</strain>
    </source>
</reference>
<keyword evidence="5" id="KW-1185">Reference proteome</keyword>
<evidence type="ECO:0000313" key="5">
    <source>
        <dbReference type="Proteomes" id="UP000544331"/>
    </source>
</evidence>
<feature type="region of interest" description="Disordered" evidence="2">
    <location>
        <begin position="28"/>
        <end position="53"/>
    </location>
</feature>
<keyword evidence="3" id="KW-0472">Membrane</keyword>
<evidence type="ECO:0000256" key="1">
    <source>
        <dbReference type="ARBA" id="ARBA00005564"/>
    </source>
</evidence>
<comment type="similarity">
    <text evidence="1">Belongs to the cycloisomerase 2 family.</text>
</comment>
<dbReference type="OrthoDB" id="9972196at2759"/>
<dbReference type="Pfam" id="PF10282">
    <property type="entry name" value="Lactonase"/>
    <property type="match status" value="1"/>
</dbReference>
<keyword evidence="3" id="KW-1133">Transmembrane helix</keyword>
<dbReference type="InterPro" id="IPR011048">
    <property type="entry name" value="Haem_d1_sf"/>
</dbReference>
<evidence type="ECO:0000313" key="4">
    <source>
        <dbReference type="EMBL" id="KAF5707170.1"/>
    </source>
</evidence>
<dbReference type="AlphaFoldDB" id="A0A8H5Y9J5"/>
<evidence type="ECO:0000256" key="2">
    <source>
        <dbReference type="SAM" id="MobiDB-lite"/>
    </source>
</evidence>
<dbReference type="InterPro" id="IPR015943">
    <property type="entry name" value="WD40/YVTN_repeat-like_dom_sf"/>
</dbReference>
<sequence>MQLLAHESTTTSDIKVHQAENVHCRASIAPSPTLTEARRSDADDQIAVADQPRRTPEEEIPLYHYARLEPLAQGTIHNAKVAEFTSITCLYVETFTGDPANAANITSIAGPSVCRGPPDERRWRDIQICVKITIPILNNNNMFLPTLFILVLLAYGAWAKSQIRILRVAHQERGILTLGFDPSEPRNGSIQLVGTTQAGYQPGWLHSRGKYLYSVSRTHFPDNSSTSGGIFAFRKRPNGRLELHDAVASHGDGGVYLDISRDGKTLSSANIDGSTVSIFPLTSPGNFGPVANVFHYNLTHPGPGTGDSQEISNPHAAVFSPCGNIMAVPDRGADRVYIYQVRDAQHIEQIRNITLLPGTGPRHIVFSQVTKQKTIMFLVSELDNTVNVFSLEKGTLGHHGKHPDLNETLRITHLQRASTLDGSSKRTKPNNVDLASELSVSHDKRFLYVSNRNTESVDKADTIAVYSLDAHCKKPLQFLGLNSTYGKIPRHFSLSSDSRNQFLAVANQVTNDLFILKRDFKTGFLDGIVGNYSLGKLDLTTRIGPMAIDSELRELIANPRVDYEAVARQDQPLQGGGSTKFVITGVRINGIIEGGFSPIEDQPKLSQSWDKIRAHVYEKLEQFEATKGK</sequence>
<dbReference type="SUPFAM" id="SSF51004">
    <property type="entry name" value="C-terminal (heme d1) domain of cytochrome cd1-nitrite reductase"/>
    <property type="match status" value="1"/>
</dbReference>
<dbReference type="GO" id="GO:0017057">
    <property type="term" value="F:6-phosphogluconolactonase activity"/>
    <property type="evidence" value="ECO:0007669"/>
    <property type="project" value="TreeGrafter"/>
</dbReference>
<organism evidence="4 5">
    <name type="scientific">Fusarium mundagurra</name>
    <dbReference type="NCBI Taxonomy" id="1567541"/>
    <lineage>
        <taxon>Eukaryota</taxon>
        <taxon>Fungi</taxon>
        <taxon>Dikarya</taxon>
        <taxon>Ascomycota</taxon>
        <taxon>Pezizomycotina</taxon>
        <taxon>Sordariomycetes</taxon>
        <taxon>Hypocreomycetidae</taxon>
        <taxon>Hypocreales</taxon>
        <taxon>Nectriaceae</taxon>
        <taxon>Fusarium</taxon>
        <taxon>Fusarium fujikuroi species complex</taxon>
    </lineage>
</organism>
<dbReference type="InterPro" id="IPR050282">
    <property type="entry name" value="Cycloisomerase_2"/>
</dbReference>
<dbReference type="InterPro" id="IPR019405">
    <property type="entry name" value="Lactonase_7-beta_prop"/>
</dbReference>
<feature type="transmembrane region" description="Helical" evidence="3">
    <location>
        <begin position="142"/>
        <end position="158"/>
    </location>
</feature>
<evidence type="ECO:0000256" key="3">
    <source>
        <dbReference type="SAM" id="Phobius"/>
    </source>
</evidence>
<dbReference type="PANTHER" id="PTHR30344:SF1">
    <property type="entry name" value="6-PHOSPHOGLUCONOLACTONASE"/>
    <property type="match status" value="1"/>
</dbReference>
<dbReference type="EMBL" id="JAAOAN010000432">
    <property type="protein sequence ID" value="KAF5707170.1"/>
    <property type="molecule type" value="Genomic_DNA"/>
</dbReference>
<dbReference type="Gene3D" id="2.130.10.10">
    <property type="entry name" value="YVTN repeat-like/Quinoprotein amine dehydrogenase"/>
    <property type="match status" value="1"/>
</dbReference>
<proteinExistence type="inferred from homology"/>
<keyword evidence="3" id="KW-0812">Transmembrane</keyword>
<dbReference type="PANTHER" id="PTHR30344">
    <property type="entry name" value="6-PHOSPHOGLUCONOLACTONASE-RELATED"/>
    <property type="match status" value="1"/>
</dbReference>
<accession>A0A8H5Y9J5</accession>
<evidence type="ECO:0008006" key="6">
    <source>
        <dbReference type="Google" id="ProtNLM"/>
    </source>
</evidence>
<gene>
    <name evidence="4" type="ORF">FMUND_11224</name>
</gene>
<name>A0A8H5Y9J5_9HYPO</name>
<comment type="caution">
    <text evidence="4">The sequence shown here is derived from an EMBL/GenBank/DDBJ whole genome shotgun (WGS) entry which is preliminary data.</text>
</comment>
<protein>
    <recommendedName>
        <fullName evidence="6">3-carboxymuconate cyclase</fullName>
    </recommendedName>
</protein>
<dbReference type="Proteomes" id="UP000544331">
    <property type="component" value="Unassembled WGS sequence"/>
</dbReference>